<dbReference type="InterPro" id="IPR003445">
    <property type="entry name" value="Cat_transpt"/>
</dbReference>
<feature type="binding site" evidence="12">
    <location>
        <position position="332"/>
    </location>
    <ligand>
        <name>K(+)</name>
        <dbReference type="ChEBI" id="CHEBI:29103"/>
    </ligand>
</feature>
<keyword evidence="3" id="KW-0813">Transport</keyword>
<feature type="transmembrane region" description="Helical" evidence="13">
    <location>
        <begin position="339"/>
        <end position="361"/>
    </location>
</feature>
<dbReference type="RefSeq" id="WP_135469893.1">
    <property type="nucleotide sequence ID" value="NZ_CASGTF010000009.1"/>
</dbReference>
<feature type="transmembrane region" description="Helical" evidence="13">
    <location>
        <begin position="199"/>
        <end position="219"/>
    </location>
</feature>
<feature type="transmembrane region" description="Helical" evidence="13">
    <location>
        <begin position="20"/>
        <end position="46"/>
    </location>
</feature>
<dbReference type="AlphaFoldDB" id="A0A4Z0V7T7"/>
<feature type="transmembrane region" description="Helical" evidence="13">
    <location>
        <begin position="254"/>
        <end position="274"/>
    </location>
</feature>
<evidence type="ECO:0000256" key="3">
    <source>
        <dbReference type="ARBA" id="ARBA00022448"/>
    </source>
</evidence>
<evidence type="ECO:0000256" key="2">
    <source>
        <dbReference type="ARBA" id="ARBA00009137"/>
    </source>
</evidence>
<feature type="transmembrane region" description="Helical" evidence="13">
    <location>
        <begin position="439"/>
        <end position="459"/>
    </location>
</feature>
<dbReference type="Proteomes" id="UP000297635">
    <property type="component" value="Unassembled WGS sequence"/>
</dbReference>
<feature type="transmembrane region" description="Helical" evidence="13">
    <location>
        <begin position="147"/>
        <end position="167"/>
    </location>
</feature>
<feature type="transmembrane region" description="Helical" evidence="13">
    <location>
        <begin position="52"/>
        <end position="71"/>
    </location>
</feature>
<reference evidence="14 15" key="1">
    <citation type="submission" date="2019-02" db="EMBL/GenBank/DDBJ databases">
        <title>Isolation and identification of novel species under the genus Muribaculum.</title>
        <authorList>
            <person name="Miyake S."/>
            <person name="Ding Y."/>
            <person name="Low A."/>
            <person name="Soh M."/>
            <person name="Seedorf H."/>
        </authorList>
    </citation>
    <scope>NUCLEOTIDE SEQUENCE [LARGE SCALE GENOMIC DNA]</scope>
    <source>
        <strain evidence="14 15">TLL-A3</strain>
    </source>
</reference>
<feature type="transmembrane region" description="Helical" evidence="13">
    <location>
        <begin position="286"/>
        <end position="307"/>
    </location>
</feature>
<evidence type="ECO:0000313" key="14">
    <source>
        <dbReference type="EMBL" id="TGG39380.1"/>
    </source>
</evidence>
<comment type="similarity">
    <text evidence="2">Belongs to the TrkH potassium transport family.</text>
</comment>
<organism evidence="14 15">
    <name type="scientific">Duncaniella freteri</name>
    <dbReference type="NCBI Taxonomy" id="2530391"/>
    <lineage>
        <taxon>Bacteria</taxon>
        <taxon>Pseudomonadati</taxon>
        <taxon>Bacteroidota</taxon>
        <taxon>Bacteroidia</taxon>
        <taxon>Bacteroidales</taxon>
        <taxon>Muribaculaceae</taxon>
        <taxon>Duncaniella</taxon>
    </lineage>
</organism>
<feature type="binding site" evidence="12">
    <location>
        <position position="235"/>
    </location>
    <ligand>
        <name>K(+)</name>
        <dbReference type="ChEBI" id="CHEBI:29103"/>
    </ligand>
</feature>
<evidence type="ECO:0000256" key="7">
    <source>
        <dbReference type="ARBA" id="ARBA00022692"/>
    </source>
</evidence>
<keyword evidence="5" id="KW-0997">Cell inner membrane</keyword>
<accession>A0A4Z0V7T7</accession>
<evidence type="ECO:0000256" key="8">
    <source>
        <dbReference type="ARBA" id="ARBA00022958"/>
    </source>
</evidence>
<keyword evidence="7 13" id="KW-0812">Transmembrane</keyword>
<dbReference type="GO" id="GO:0005886">
    <property type="term" value="C:plasma membrane"/>
    <property type="evidence" value="ECO:0007669"/>
    <property type="project" value="UniProtKB-SubCell"/>
</dbReference>
<feature type="binding site" evidence="12">
    <location>
        <position position="448"/>
    </location>
    <ligand>
        <name>K(+)</name>
        <dbReference type="ChEBI" id="CHEBI:29103"/>
    </ligand>
</feature>
<dbReference type="EMBL" id="SJSA01000001">
    <property type="protein sequence ID" value="TGG39380.1"/>
    <property type="molecule type" value="Genomic_DNA"/>
</dbReference>
<gene>
    <name evidence="14" type="ORF">EZ315_01115</name>
</gene>
<evidence type="ECO:0000256" key="6">
    <source>
        <dbReference type="ARBA" id="ARBA00022538"/>
    </source>
</evidence>
<dbReference type="Pfam" id="PF02386">
    <property type="entry name" value="TrkH"/>
    <property type="match status" value="1"/>
</dbReference>
<evidence type="ECO:0000256" key="5">
    <source>
        <dbReference type="ARBA" id="ARBA00022519"/>
    </source>
</evidence>
<comment type="subcellular location">
    <subcellularLocation>
        <location evidence="1">Cell inner membrane</location>
        <topology evidence="1">Multi-pass membrane protein</topology>
    </subcellularLocation>
</comment>
<protein>
    <submittedName>
        <fullName evidence="14">TrkH family potassium uptake protein</fullName>
    </submittedName>
</protein>
<proteinExistence type="inferred from homology"/>
<keyword evidence="15" id="KW-1185">Reference proteome</keyword>
<evidence type="ECO:0000256" key="13">
    <source>
        <dbReference type="SAM" id="Phobius"/>
    </source>
</evidence>
<dbReference type="PANTHER" id="PTHR32024:SF2">
    <property type="entry name" value="TRK SYSTEM POTASSIUM UPTAKE PROTEIN TRKG-RELATED"/>
    <property type="match status" value="1"/>
</dbReference>
<dbReference type="GO" id="GO:0046872">
    <property type="term" value="F:metal ion binding"/>
    <property type="evidence" value="ECO:0007669"/>
    <property type="project" value="UniProtKB-KW"/>
</dbReference>
<keyword evidence="6" id="KW-0633">Potassium transport</keyword>
<evidence type="ECO:0000256" key="12">
    <source>
        <dbReference type="PIRSR" id="PIRSR006247-1"/>
    </source>
</evidence>
<dbReference type="InterPro" id="IPR004772">
    <property type="entry name" value="TrkH"/>
</dbReference>
<comment type="caution">
    <text evidence="14">The sequence shown here is derived from an EMBL/GenBank/DDBJ whole genome shotgun (WGS) entry which is preliminary data.</text>
</comment>
<feature type="binding site" evidence="12">
    <location>
        <position position="126"/>
    </location>
    <ligand>
        <name>K(+)</name>
        <dbReference type="ChEBI" id="CHEBI:29103"/>
    </ligand>
</feature>
<feature type="transmembrane region" description="Helical" evidence="13">
    <location>
        <begin position="83"/>
        <end position="104"/>
    </location>
</feature>
<feature type="transmembrane region" description="Helical" evidence="13">
    <location>
        <begin position="471"/>
        <end position="496"/>
    </location>
</feature>
<keyword evidence="10" id="KW-0406">Ion transport</keyword>
<keyword evidence="4" id="KW-1003">Cell membrane</keyword>
<evidence type="ECO:0000256" key="9">
    <source>
        <dbReference type="ARBA" id="ARBA00022989"/>
    </source>
</evidence>
<evidence type="ECO:0000313" key="15">
    <source>
        <dbReference type="Proteomes" id="UP000297635"/>
    </source>
</evidence>
<evidence type="ECO:0000256" key="1">
    <source>
        <dbReference type="ARBA" id="ARBA00004429"/>
    </source>
</evidence>
<evidence type="ECO:0000256" key="4">
    <source>
        <dbReference type="ARBA" id="ARBA00022475"/>
    </source>
</evidence>
<keyword evidence="12" id="KW-0479">Metal-binding</keyword>
<dbReference type="GeneID" id="82148371"/>
<name>A0A4Z0V7T7_9BACT</name>
<dbReference type="PIRSF" id="PIRSF006247">
    <property type="entry name" value="TrkH"/>
    <property type="match status" value="1"/>
</dbReference>
<evidence type="ECO:0000256" key="10">
    <source>
        <dbReference type="ARBA" id="ARBA00023065"/>
    </source>
</evidence>
<sequence length="498" mass="55158">MGRRVRQLNQYFTTINFPVLLRIIGLLLIIESVFLLIPLTTCLIYGENDWRCFLIAFGVTAITGGAMAFTIHPSTPSMGKREGFLLTALVWVFFSAFGMLPFMFMENQPLSVSDAFFEAMSGFTTTGATIMKSISHLSHGAVIWRSVMQWIGGMGIILFTLAVIPMLNHSGGMQMFNAEVTGITHDKLRPRISQTAKSLWLIYITLTVILFILLIIGPMEGFDALCYSFSIMSTGGFATSDEGLGLWKSDYIEVVATFFMFIGGVSFSLIYRAVHRDFRTVWGNDVFRTYLGVIAACYVIFALSIWYNGQITSWKSITLDPLFQIVSMISSTGFEVPEFGTWGTFVLSIVFLLMFFGACAGSTSGGAKLDRLIYMLQNCRNEVERCIHPNNILTVRVNGKVIPHETVSKVIAFLCLYVLIILIGGIILTAMGLPLIDAFFSAFTCISNTGLSAGVTGYGSTFSIIPDAGKWVLAIIMLIGRLELFTVLLLFTPTFWKK</sequence>
<keyword evidence="8 12" id="KW-0630">Potassium</keyword>
<dbReference type="PANTHER" id="PTHR32024">
    <property type="entry name" value="TRK SYSTEM POTASSIUM UPTAKE PROTEIN TRKG-RELATED"/>
    <property type="match status" value="1"/>
</dbReference>
<evidence type="ECO:0000256" key="11">
    <source>
        <dbReference type="ARBA" id="ARBA00023136"/>
    </source>
</evidence>
<dbReference type="GO" id="GO:0015379">
    <property type="term" value="F:potassium:chloride symporter activity"/>
    <property type="evidence" value="ECO:0007669"/>
    <property type="project" value="InterPro"/>
</dbReference>
<feature type="transmembrane region" description="Helical" evidence="13">
    <location>
        <begin position="410"/>
        <end position="433"/>
    </location>
</feature>
<keyword evidence="11 13" id="KW-0472">Membrane</keyword>
<keyword evidence="9 13" id="KW-1133">Transmembrane helix</keyword>
<feature type="binding site" evidence="12">
    <location>
        <position position="125"/>
    </location>
    <ligand>
        <name>K(+)</name>
        <dbReference type="ChEBI" id="CHEBI:29103"/>
    </ligand>
</feature>